<keyword evidence="1" id="KW-0732">Signal</keyword>
<evidence type="ECO:0008006" key="4">
    <source>
        <dbReference type="Google" id="ProtNLM"/>
    </source>
</evidence>
<proteinExistence type="predicted"/>
<evidence type="ECO:0000256" key="1">
    <source>
        <dbReference type="SAM" id="SignalP"/>
    </source>
</evidence>
<evidence type="ECO:0000313" key="3">
    <source>
        <dbReference type="Proteomes" id="UP000597459"/>
    </source>
</evidence>
<dbReference type="EMBL" id="WOTH01000012">
    <property type="protein sequence ID" value="NHO53878.1"/>
    <property type="molecule type" value="Genomic_DNA"/>
</dbReference>
<feature type="signal peptide" evidence="1">
    <location>
        <begin position="1"/>
        <end position="26"/>
    </location>
</feature>
<protein>
    <recommendedName>
        <fullName evidence="4">Alcohol dehydrogenase</fullName>
    </recommendedName>
</protein>
<gene>
    <name evidence="2" type="ORF">GOB87_07885</name>
</gene>
<dbReference type="AlphaFoldDB" id="A0A967B6N6"/>
<organism evidence="2 3">
    <name type="scientific">Acetobacter estunensis</name>
    <dbReference type="NCBI Taxonomy" id="104097"/>
    <lineage>
        <taxon>Bacteria</taxon>
        <taxon>Pseudomonadati</taxon>
        <taxon>Pseudomonadota</taxon>
        <taxon>Alphaproteobacteria</taxon>
        <taxon>Acetobacterales</taxon>
        <taxon>Acetobacteraceae</taxon>
        <taxon>Acetobacter</taxon>
    </lineage>
</organism>
<keyword evidence="3" id="KW-1185">Reference proteome</keyword>
<dbReference type="RefSeq" id="WP_166314758.1">
    <property type="nucleotide sequence ID" value="NZ_JAHRDV010000009.1"/>
</dbReference>
<feature type="chain" id="PRO_5038075282" description="Alcohol dehydrogenase" evidence="1">
    <location>
        <begin position="27"/>
        <end position="153"/>
    </location>
</feature>
<evidence type="ECO:0000313" key="2">
    <source>
        <dbReference type="EMBL" id="NHO53878.1"/>
    </source>
</evidence>
<dbReference type="Proteomes" id="UP000597459">
    <property type="component" value="Unassembled WGS sequence"/>
</dbReference>
<reference evidence="2" key="1">
    <citation type="submission" date="2019-11" db="EMBL/GenBank/DDBJ databases">
        <title>Description of new Acetobacter species.</title>
        <authorList>
            <person name="Cleenwerck I."/>
            <person name="Sombolestani A.S."/>
        </authorList>
    </citation>
    <scope>NUCLEOTIDE SEQUENCE</scope>
    <source>
        <strain evidence="2">LMG 1626</strain>
    </source>
</reference>
<sequence>MNTVRKVALAALGCLTLAAAVPAAHAADTTTKTDDSGITLPDVKVALPEVKVGPGPSVDNASVGNVAGLMYYCYAHGIDDDTTVRSVGRSLAKRDDVKGDPAYPAGGVGRLTTAAGQMTDLSTLPDDVRTATCAHAAQHAIRLDDGSFLVPQD</sequence>
<name>A0A967B6N6_9PROT</name>
<comment type="caution">
    <text evidence="2">The sequence shown here is derived from an EMBL/GenBank/DDBJ whole genome shotgun (WGS) entry which is preliminary data.</text>
</comment>
<accession>A0A967B6N6</accession>